<proteinExistence type="predicted"/>
<accession>A0A0B2JVK8</accession>
<comment type="caution">
    <text evidence="1">The sequence shown here is derived from an EMBL/GenBank/DDBJ whole genome shotgun (WGS) entry which is preliminary data.</text>
</comment>
<gene>
    <name evidence="1" type="ORF">NZ47_12065</name>
</gene>
<organism evidence="1 2">
    <name type="scientific">Anaerovibrio lipolyticus</name>
    <dbReference type="NCBI Taxonomy" id="82374"/>
    <lineage>
        <taxon>Bacteria</taxon>
        <taxon>Bacillati</taxon>
        <taxon>Bacillota</taxon>
        <taxon>Negativicutes</taxon>
        <taxon>Selenomonadales</taxon>
        <taxon>Selenomonadaceae</taxon>
        <taxon>Anaerovibrio</taxon>
    </lineage>
</organism>
<dbReference type="AlphaFoldDB" id="A0A0B2JVK8"/>
<evidence type="ECO:0000313" key="1">
    <source>
        <dbReference type="EMBL" id="KHM50666.1"/>
    </source>
</evidence>
<dbReference type="EMBL" id="JSCE01000220">
    <property type="protein sequence ID" value="KHM50666.1"/>
    <property type="molecule type" value="Genomic_DNA"/>
</dbReference>
<dbReference type="RefSeq" id="WP_039211202.1">
    <property type="nucleotide sequence ID" value="NZ_JSCE01000220.1"/>
</dbReference>
<evidence type="ECO:0008006" key="3">
    <source>
        <dbReference type="Google" id="ProtNLM"/>
    </source>
</evidence>
<name>A0A0B2JVK8_9FIRM</name>
<keyword evidence="2" id="KW-1185">Reference proteome</keyword>
<protein>
    <recommendedName>
        <fullName evidence="3">Conjugal transfer protein TrbJ</fullName>
    </recommendedName>
</protein>
<sequence length="246" mass="26733">MFSTRLKKLLALGAVTGIVGGGIMMVPVEKDANAAIVVMDEQNIAEAIKTAITTATMLDQQTKQLLLEILNTKSLSAEQLARYVQNSQDANDDLNCLGGSLNGVLKPGTSPLDFYKNQIGDVEAILNGNKTLGDVYFDYQRGMNAANQVNMDAAKIAKDAQMQTEKEIENLAQAVEGSAKAEGQLQAIQAGNEINAIATRTAMRNSNTLGGLIAILTTKQERELVDEAYYYKLHEDTVQRMKNYVK</sequence>
<reference evidence="1 2" key="1">
    <citation type="journal article" date="2013" name="PLoS ONE">
        <title>Identification and characterization of three novel lipases belonging to families II and V from Anaerovibrio lipolyticus 5ST.</title>
        <authorList>
            <person name="Prive F."/>
            <person name="Kaderbhai N.N."/>
            <person name="Girdwood S."/>
            <person name="Worgan H.J."/>
            <person name="Pinloche E."/>
            <person name="Scollan N.D."/>
            <person name="Huws S.A."/>
            <person name="Newbold C.J."/>
        </authorList>
    </citation>
    <scope>NUCLEOTIDE SEQUENCE [LARGE SCALE GENOMIC DNA]</scope>
    <source>
        <strain evidence="1 2">5S</strain>
    </source>
</reference>
<dbReference type="Proteomes" id="UP000030993">
    <property type="component" value="Unassembled WGS sequence"/>
</dbReference>
<evidence type="ECO:0000313" key="2">
    <source>
        <dbReference type="Proteomes" id="UP000030993"/>
    </source>
</evidence>
<dbReference type="STRING" id="82374.NZ47_12065"/>